<evidence type="ECO:0000256" key="8">
    <source>
        <dbReference type="ARBA" id="ARBA00022989"/>
    </source>
</evidence>
<dbReference type="InterPro" id="IPR005628">
    <property type="entry name" value="GspK"/>
</dbReference>
<evidence type="ECO:0000256" key="1">
    <source>
        <dbReference type="ARBA" id="ARBA00004533"/>
    </source>
</evidence>
<dbReference type="AlphaFoldDB" id="A0AA97F881"/>
<evidence type="ECO:0000256" key="9">
    <source>
        <dbReference type="ARBA" id="ARBA00023136"/>
    </source>
</evidence>
<dbReference type="Proteomes" id="UP001302429">
    <property type="component" value="Chromosome"/>
</dbReference>
<comment type="similarity">
    <text evidence="2 10">Belongs to the GSP K family.</text>
</comment>
<dbReference type="GO" id="GO:0005886">
    <property type="term" value="C:plasma membrane"/>
    <property type="evidence" value="ECO:0007669"/>
    <property type="project" value="UniProtKB-SubCell"/>
</dbReference>
<reference evidence="13 14" key="1">
    <citation type="submission" date="2023-10" db="EMBL/GenBank/DDBJ databases">
        <title>Complete genome sequence of a Sphingomonadaceae bacterium.</title>
        <authorList>
            <person name="Yan C."/>
        </authorList>
    </citation>
    <scope>NUCLEOTIDE SEQUENCE [LARGE SCALE GENOMIC DNA]</scope>
    <source>
        <strain evidence="13 14">SCSIO 66989</strain>
    </source>
</reference>
<evidence type="ECO:0000313" key="13">
    <source>
        <dbReference type="EMBL" id="WOE74320.1"/>
    </source>
</evidence>
<dbReference type="EMBL" id="CP136594">
    <property type="protein sequence ID" value="WOE74320.1"/>
    <property type="molecule type" value="Genomic_DNA"/>
</dbReference>
<dbReference type="PANTHER" id="PTHR38831:SF1">
    <property type="entry name" value="TYPE II SECRETION SYSTEM PROTEIN K-RELATED"/>
    <property type="match status" value="1"/>
</dbReference>
<dbReference type="Gene3D" id="3.30.1300.30">
    <property type="entry name" value="GSPII I/J protein-like"/>
    <property type="match status" value="1"/>
</dbReference>
<dbReference type="PIRSF" id="PIRSF002786">
    <property type="entry name" value="XcpX"/>
    <property type="match status" value="1"/>
</dbReference>
<evidence type="ECO:0000256" key="3">
    <source>
        <dbReference type="ARBA" id="ARBA00022448"/>
    </source>
</evidence>
<evidence type="ECO:0000256" key="2">
    <source>
        <dbReference type="ARBA" id="ARBA00007246"/>
    </source>
</evidence>
<evidence type="ECO:0000259" key="12">
    <source>
        <dbReference type="Pfam" id="PF21687"/>
    </source>
</evidence>
<evidence type="ECO:0000256" key="10">
    <source>
        <dbReference type="PIRNR" id="PIRNR002786"/>
    </source>
</evidence>
<keyword evidence="8" id="KW-1133">Transmembrane helix</keyword>
<dbReference type="PANTHER" id="PTHR38831">
    <property type="entry name" value="TYPE II SECRETION SYSTEM PROTEIN K"/>
    <property type="match status" value="1"/>
</dbReference>
<evidence type="ECO:0000256" key="5">
    <source>
        <dbReference type="ARBA" id="ARBA00022519"/>
    </source>
</evidence>
<dbReference type="InterPro" id="IPR038072">
    <property type="entry name" value="GspK_central_sf"/>
</dbReference>
<dbReference type="Gene3D" id="1.10.40.60">
    <property type="entry name" value="EpsJ-like"/>
    <property type="match status" value="2"/>
</dbReference>
<dbReference type="InterPro" id="IPR049031">
    <property type="entry name" value="T2SSK_SAM-like_1st"/>
</dbReference>
<evidence type="ECO:0000256" key="7">
    <source>
        <dbReference type="ARBA" id="ARBA00022927"/>
    </source>
</evidence>
<comment type="subcellular location">
    <subcellularLocation>
        <location evidence="1 10">Cell inner membrane</location>
    </subcellularLocation>
</comment>
<evidence type="ECO:0000256" key="6">
    <source>
        <dbReference type="ARBA" id="ARBA00022692"/>
    </source>
</evidence>
<proteinExistence type="inferred from homology"/>
<dbReference type="Pfam" id="PF21687">
    <property type="entry name" value="T2SSK_1st"/>
    <property type="match status" value="1"/>
</dbReference>
<sequence>MSRRISFPKSERGAALMTVLLLVSVLSVIAALMLERSTLATRLAVNGADRETARWQAIGIESLVLQEIANLNLQNGRLPPIGIAPDGIQQQLPFERGAAQITVRDGATCFNINSLVTGQQGRLASNPAAMEQFARLANVVQIDQRQAESLAAAIADWIDSDQQENPGGGEDGFYLREDEPHRTGGQLIYDIGELRAIRGMDEVLFDRLRPWLCALPAAEMSELNINQLRQDQFPLIAMLLPPEYPVSRVREILATRPPQGFSSVFNFWQTVESGQNEISSDVQQQAVLDTRWYALETRVTIGDALLKERALVDGRLDPPRVVWRVWDGD</sequence>
<evidence type="ECO:0000256" key="4">
    <source>
        <dbReference type="ARBA" id="ARBA00022475"/>
    </source>
</evidence>
<dbReference type="RefSeq" id="WP_317080567.1">
    <property type="nucleotide sequence ID" value="NZ_CP136594.1"/>
</dbReference>
<feature type="domain" description="T2SS protein K first SAM-like" evidence="12">
    <location>
        <begin position="108"/>
        <end position="217"/>
    </location>
</feature>
<keyword evidence="4 10" id="KW-1003">Cell membrane</keyword>
<dbReference type="SUPFAM" id="SSF158544">
    <property type="entry name" value="GspK insert domain-like"/>
    <property type="match status" value="2"/>
</dbReference>
<keyword evidence="14" id="KW-1185">Reference proteome</keyword>
<keyword evidence="7" id="KW-0653">Protein transport</keyword>
<keyword evidence="5 10" id="KW-0997">Cell inner membrane</keyword>
<keyword evidence="3 10" id="KW-0813">Transport</keyword>
<accession>A0AA97F881</accession>
<evidence type="ECO:0000259" key="11">
    <source>
        <dbReference type="Pfam" id="PF03934"/>
    </source>
</evidence>
<dbReference type="Pfam" id="PF03934">
    <property type="entry name" value="T2SSK"/>
    <property type="match status" value="1"/>
</dbReference>
<evidence type="ECO:0000313" key="14">
    <source>
        <dbReference type="Proteomes" id="UP001302429"/>
    </source>
</evidence>
<gene>
    <name evidence="13" type="primary">gspK</name>
    <name evidence="13" type="ORF">RB602_10720</name>
</gene>
<feature type="domain" description="T2SS protein K second SAM-like" evidence="11">
    <location>
        <begin position="223"/>
        <end position="283"/>
    </location>
</feature>
<dbReference type="InterPro" id="IPR049179">
    <property type="entry name" value="T2SSK_SAM-like_2nd"/>
</dbReference>
<keyword evidence="9 10" id="KW-0472">Membrane</keyword>
<organism evidence="13 14">
    <name type="scientific">Alterisphingorhabdus coralli</name>
    <dbReference type="NCBI Taxonomy" id="3071408"/>
    <lineage>
        <taxon>Bacteria</taxon>
        <taxon>Pseudomonadati</taxon>
        <taxon>Pseudomonadota</taxon>
        <taxon>Alphaproteobacteria</taxon>
        <taxon>Sphingomonadales</taxon>
        <taxon>Sphingomonadaceae</taxon>
        <taxon>Alterisphingorhabdus (ex Yan et al. 2024)</taxon>
    </lineage>
</organism>
<protein>
    <recommendedName>
        <fullName evidence="10">Type II secretion system protein K</fullName>
    </recommendedName>
</protein>
<name>A0AA97F881_9SPHN</name>
<keyword evidence="6" id="KW-0812">Transmembrane</keyword>
<dbReference type="GO" id="GO:0009306">
    <property type="term" value="P:protein secretion"/>
    <property type="evidence" value="ECO:0007669"/>
    <property type="project" value="InterPro"/>
</dbReference>
<dbReference type="KEGG" id="acoa:RB602_10720"/>
<dbReference type="NCBIfam" id="NF037980">
    <property type="entry name" value="T2SS_GspK"/>
    <property type="match status" value="1"/>
</dbReference>